<proteinExistence type="predicted"/>
<comment type="caution">
    <text evidence="1">The sequence shown here is derived from an EMBL/GenBank/DDBJ whole genome shotgun (WGS) entry which is preliminary data.</text>
</comment>
<name>A0ABP7DB27_9MICC</name>
<accession>A0ABP7DB27</accession>
<organism evidence="1 2">
    <name type="scientific">Arthrobacter ginkgonis</name>
    <dbReference type="NCBI Taxonomy" id="1630594"/>
    <lineage>
        <taxon>Bacteria</taxon>
        <taxon>Bacillati</taxon>
        <taxon>Actinomycetota</taxon>
        <taxon>Actinomycetes</taxon>
        <taxon>Micrococcales</taxon>
        <taxon>Micrococcaceae</taxon>
        <taxon>Arthrobacter</taxon>
    </lineage>
</organism>
<dbReference type="EMBL" id="BAABEO010000034">
    <property type="protein sequence ID" value="GAA3702031.1"/>
    <property type="molecule type" value="Genomic_DNA"/>
</dbReference>
<protein>
    <submittedName>
        <fullName evidence="1">Uncharacterized protein</fullName>
    </submittedName>
</protein>
<evidence type="ECO:0000313" key="1">
    <source>
        <dbReference type="EMBL" id="GAA3702031.1"/>
    </source>
</evidence>
<dbReference type="Proteomes" id="UP001500752">
    <property type="component" value="Unassembled WGS sequence"/>
</dbReference>
<evidence type="ECO:0000313" key="2">
    <source>
        <dbReference type="Proteomes" id="UP001500752"/>
    </source>
</evidence>
<keyword evidence="2" id="KW-1185">Reference proteome</keyword>
<sequence>MLDVGEVAVVVPPAQAVSPRAAVAARPSRVLRAMVFMAFSFVPRTLVRFTVPPIAAGCRWEFGAEEEVDWKIFERLRDIQ</sequence>
<reference evidence="2" key="1">
    <citation type="journal article" date="2019" name="Int. J. Syst. Evol. Microbiol.">
        <title>The Global Catalogue of Microorganisms (GCM) 10K type strain sequencing project: providing services to taxonomists for standard genome sequencing and annotation.</title>
        <authorList>
            <consortium name="The Broad Institute Genomics Platform"/>
            <consortium name="The Broad Institute Genome Sequencing Center for Infectious Disease"/>
            <person name="Wu L."/>
            <person name="Ma J."/>
        </authorList>
    </citation>
    <scope>NUCLEOTIDE SEQUENCE [LARGE SCALE GENOMIC DNA]</scope>
    <source>
        <strain evidence="2">JCM 30742</strain>
    </source>
</reference>
<gene>
    <name evidence="1" type="ORF">GCM10023081_43050</name>
</gene>